<dbReference type="Proteomes" id="UP000321436">
    <property type="component" value="Unassembled WGS sequence"/>
</dbReference>
<organism evidence="4 5">
    <name type="scientific">Chitinophaga cymbidii</name>
    <dbReference type="NCBI Taxonomy" id="1096750"/>
    <lineage>
        <taxon>Bacteria</taxon>
        <taxon>Pseudomonadati</taxon>
        <taxon>Bacteroidota</taxon>
        <taxon>Chitinophagia</taxon>
        <taxon>Chitinophagales</taxon>
        <taxon>Chitinophagaceae</taxon>
        <taxon>Chitinophaga</taxon>
    </lineage>
</organism>
<reference evidence="4 5" key="1">
    <citation type="submission" date="2019-07" db="EMBL/GenBank/DDBJ databases">
        <title>Whole genome shotgun sequence of Chitinophaga cymbidii NBRC 109752.</title>
        <authorList>
            <person name="Hosoyama A."/>
            <person name="Uohara A."/>
            <person name="Ohji S."/>
            <person name="Ichikawa N."/>
        </authorList>
    </citation>
    <scope>NUCLEOTIDE SEQUENCE [LARGE SCALE GENOMIC DNA]</scope>
    <source>
        <strain evidence="4 5">NBRC 109752</strain>
    </source>
</reference>
<dbReference type="InterPro" id="IPR036942">
    <property type="entry name" value="Beta-barrel_TonB_sf"/>
</dbReference>
<gene>
    <name evidence="4" type="ORF">CCY01nite_39720</name>
</gene>
<evidence type="ECO:0000256" key="2">
    <source>
        <dbReference type="ARBA" id="ARBA00023136"/>
    </source>
</evidence>
<dbReference type="Gene3D" id="2.40.170.20">
    <property type="entry name" value="TonB-dependent receptor, beta-barrel domain"/>
    <property type="match status" value="1"/>
</dbReference>
<proteinExistence type="predicted"/>
<evidence type="ECO:0000313" key="5">
    <source>
        <dbReference type="Proteomes" id="UP000321436"/>
    </source>
</evidence>
<evidence type="ECO:0000256" key="1">
    <source>
        <dbReference type="ARBA" id="ARBA00004442"/>
    </source>
</evidence>
<protein>
    <recommendedName>
        <fullName evidence="6">TonB-dependent receptor-like beta-barrel domain-containing protein</fullName>
    </recommendedName>
</protein>
<keyword evidence="5" id="KW-1185">Reference proteome</keyword>
<evidence type="ECO:0000256" key="3">
    <source>
        <dbReference type="ARBA" id="ARBA00023237"/>
    </source>
</evidence>
<evidence type="ECO:0008006" key="6">
    <source>
        <dbReference type="Google" id="ProtNLM"/>
    </source>
</evidence>
<dbReference type="GO" id="GO:0009279">
    <property type="term" value="C:cell outer membrane"/>
    <property type="evidence" value="ECO:0007669"/>
    <property type="project" value="UniProtKB-SubCell"/>
</dbReference>
<comment type="subcellular location">
    <subcellularLocation>
        <location evidence="1">Cell outer membrane</location>
    </subcellularLocation>
</comment>
<name>A0A512RPT7_9BACT</name>
<evidence type="ECO:0000313" key="4">
    <source>
        <dbReference type="EMBL" id="GEP97712.1"/>
    </source>
</evidence>
<dbReference type="AlphaFoldDB" id="A0A512RPT7"/>
<dbReference type="SUPFAM" id="SSF56935">
    <property type="entry name" value="Porins"/>
    <property type="match status" value="1"/>
</dbReference>
<keyword evidence="2" id="KW-0472">Membrane</keyword>
<comment type="caution">
    <text evidence="4">The sequence shown here is derived from an EMBL/GenBank/DDBJ whole genome shotgun (WGS) entry which is preliminary data.</text>
</comment>
<keyword evidence="3" id="KW-0998">Cell outer membrane</keyword>
<accession>A0A512RPT7</accession>
<dbReference type="EMBL" id="BKAU01000005">
    <property type="protein sequence ID" value="GEP97712.1"/>
    <property type="molecule type" value="Genomic_DNA"/>
</dbReference>
<sequence>MSYLDTVGGGQLLDWQYRPLDELENADNTSRNADLMLDLGANYKFGSTLTASISYRYEKAWGNGKSIYSIDTYTARNLINLFYNPAATNTNDKYPVPRDGIADISKNAMTAHAIRGQLNYNKTWGKHQINALAGWELSDKHSTANSFRVYGYNDAILTYGSSDVINGYPTYDNLAGVTTIPDNLSFADLTSRFVSQFINAGYNFDNRLMLNASARRDAANIYGVNTNNRFTPLWSVGAGWNISNERFYKVPAIPYLKARASFGYRGNTTPLALAKTLINYVAASTGYLPYATISGAPNPELRWEQIGMFNFGVDFALKNDRLSGSIEYYTKATRDLLAFQDVDPTTGILSIQANSANLKGNGIDLQLNARLTNGPLQWRIALLGSYINTRLVKYLREPGKASDYAGNGSALTPLEGKNPYLVISYPWGGLDPANGNPRGYLGKSLSTDYTAILQQTPLEYLVYHGPALPPYFGSLRNTISWKGIELSANIAGRFKYFFRRNTISYSQLFARLEGHPDYLRRWQQPGDELHTTVPSMIYPAASNRDGFYQLSAITVEKADHIRINDLSLGYNLPARGLSRTGIKALRFYLYANNLNILLWRANKAGLDPNNPNDLPMPRTVSAGVKLDF</sequence>